<dbReference type="Gene3D" id="1.20.1250.20">
    <property type="entry name" value="MFS general substrate transporter like domains"/>
    <property type="match status" value="1"/>
</dbReference>
<feature type="transmembrane region" description="Helical" evidence="6">
    <location>
        <begin position="246"/>
        <end position="265"/>
    </location>
</feature>
<feature type="transmembrane region" description="Helical" evidence="6">
    <location>
        <begin position="199"/>
        <end position="226"/>
    </location>
</feature>
<dbReference type="PANTHER" id="PTHR23504:SF115">
    <property type="entry name" value="MULTIDRUG RESISTANCE PROTEIN 2"/>
    <property type="match status" value="1"/>
</dbReference>
<dbReference type="RefSeq" id="WP_016186118.1">
    <property type="nucleotide sequence ID" value="NZ_ASWO01000003.1"/>
</dbReference>
<dbReference type="eggNOG" id="COG2814">
    <property type="taxonomic scope" value="Bacteria"/>
</dbReference>
<dbReference type="CDD" id="cd17325">
    <property type="entry name" value="MFS_MdtG_SLC18_like"/>
    <property type="match status" value="1"/>
</dbReference>
<dbReference type="InterPro" id="IPR020846">
    <property type="entry name" value="MFS_dom"/>
</dbReference>
<feature type="transmembrane region" description="Helical" evidence="6">
    <location>
        <begin position="95"/>
        <end position="118"/>
    </location>
</feature>
<evidence type="ECO:0000313" key="9">
    <source>
        <dbReference type="Proteomes" id="UP000015961"/>
    </source>
</evidence>
<protein>
    <submittedName>
        <fullName evidence="8">Multidrug resistance protein</fullName>
    </submittedName>
</protein>
<feature type="transmembrane region" description="Helical" evidence="6">
    <location>
        <begin position="299"/>
        <end position="315"/>
    </location>
</feature>
<evidence type="ECO:0000256" key="4">
    <source>
        <dbReference type="ARBA" id="ARBA00022989"/>
    </source>
</evidence>
<sequence>MKNRMLIVAYVNLFLVFLGVGLVIPVLPLLKNEMNFSGTTMGMMVAIFAFAQLIISPIAGHLSDVFGRKKMIVLGMLLFSLSELMFGWAQSVEWFYLSRVIGGASAACIMPSVTAFVADLTTLEERPKAMGYVSAAISGGFIIGPGIGGLLAVFGTRVPFYAAALMALLGFFCSLFFLKDTPSVVAEEKATREHKPGMSVFLEVLMHPLFRAFFIVILISSFGLQAFESMYSIMATQNFAFTTTEISLMIMISGSLALVIQIFFFHRIVQLMGEIRLMQLTFFTSGIFVLVIAMTSQRWLVVVSTFIVFLSFDLFRPAVTTYLSHHAGSRQGVINGLNSTFTSVGNILGPVLAGMLFDINPFSPYFVAGIILLVTGIVSLSLSRRSATVTE</sequence>
<dbReference type="Pfam" id="PF07690">
    <property type="entry name" value="MFS_1"/>
    <property type="match status" value="1"/>
</dbReference>
<proteinExistence type="predicted"/>
<organism evidence="8 9">
    <name type="scientific">Enterococcus sulfureus ATCC 49903</name>
    <dbReference type="NCBI Taxonomy" id="1140003"/>
    <lineage>
        <taxon>Bacteria</taxon>
        <taxon>Bacillati</taxon>
        <taxon>Bacillota</taxon>
        <taxon>Bacilli</taxon>
        <taxon>Lactobacillales</taxon>
        <taxon>Enterococcaceae</taxon>
        <taxon>Enterococcus</taxon>
    </lineage>
</organism>
<feature type="transmembrane region" description="Helical" evidence="6">
    <location>
        <begin position="7"/>
        <end position="30"/>
    </location>
</feature>
<dbReference type="PATRIC" id="fig|1140003.3.peg.1619"/>
<evidence type="ECO:0000313" key="8">
    <source>
        <dbReference type="EMBL" id="EOT86156.1"/>
    </source>
</evidence>
<evidence type="ECO:0000256" key="6">
    <source>
        <dbReference type="SAM" id="Phobius"/>
    </source>
</evidence>
<evidence type="ECO:0000256" key="2">
    <source>
        <dbReference type="ARBA" id="ARBA00022448"/>
    </source>
</evidence>
<reference evidence="8 9" key="1">
    <citation type="submission" date="2013-03" db="EMBL/GenBank/DDBJ databases">
        <title>The Genome Sequence of Enterococcus sulfureus ATCC_49903 (PacBio/Illumina hybrid assembly).</title>
        <authorList>
            <consortium name="The Broad Institute Genomics Platform"/>
            <consortium name="The Broad Institute Genome Sequencing Center for Infectious Disease"/>
            <person name="Earl A."/>
            <person name="Russ C."/>
            <person name="Gilmore M."/>
            <person name="Surin D."/>
            <person name="Walker B."/>
            <person name="Young S."/>
            <person name="Zeng Q."/>
            <person name="Gargeya S."/>
            <person name="Fitzgerald M."/>
            <person name="Haas B."/>
            <person name="Abouelleil A."/>
            <person name="Allen A.W."/>
            <person name="Alvarado L."/>
            <person name="Arachchi H.M."/>
            <person name="Berlin A.M."/>
            <person name="Chapman S.B."/>
            <person name="Gainer-Dewar J."/>
            <person name="Goldberg J."/>
            <person name="Griggs A."/>
            <person name="Gujja S."/>
            <person name="Hansen M."/>
            <person name="Howarth C."/>
            <person name="Imamovic A."/>
            <person name="Ireland A."/>
            <person name="Larimer J."/>
            <person name="McCowan C."/>
            <person name="Murphy C."/>
            <person name="Pearson M."/>
            <person name="Poon T.W."/>
            <person name="Priest M."/>
            <person name="Roberts A."/>
            <person name="Saif S."/>
            <person name="Shea T."/>
            <person name="Sisk P."/>
            <person name="Sykes S."/>
            <person name="Wortman J."/>
            <person name="Nusbaum C."/>
            <person name="Birren B."/>
        </authorList>
    </citation>
    <scope>NUCLEOTIDE SEQUENCE [LARGE SCALE GENOMIC DNA]</scope>
    <source>
        <strain evidence="8 9">ATCC 49903</strain>
    </source>
</reference>
<feature type="transmembrane region" description="Helical" evidence="6">
    <location>
        <begin position="160"/>
        <end position="178"/>
    </location>
</feature>
<evidence type="ECO:0000256" key="1">
    <source>
        <dbReference type="ARBA" id="ARBA00004651"/>
    </source>
</evidence>
<dbReference type="PROSITE" id="PS50850">
    <property type="entry name" value="MFS"/>
    <property type="match status" value="1"/>
</dbReference>
<dbReference type="GO" id="GO:0022857">
    <property type="term" value="F:transmembrane transporter activity"/>
    <property type="evidence" value="ECO:0007669"/>
    <property type="project" value="InterPro"/>
</dbReference>
<dbReference type="SUPFAM" id="SSF103473">
    <property type="entry name" value="MFS general substrate transporter"/>
    <property type="match status" value="1"/>
</dbReference>
<keyword evidence="5 6" id="KW-0472">Membrane</keyword>
<dbReference type="GO" id="GO:0005886">
    <property type="term" value="C:plasma membrane"/>
    <property type="evidence" value="ECO:0007669"/>
    <property type="project" value="UniProtKB-SubCell"/>
</dbReference>
<dbReference type="OrthoDB" id="9793283at2"/>
<feature type="transmembrane region" description="Helical" evidence="6">
    <location>
        <begin position="130"/>
        <end position="154"/>
    </location>
</feature>
<evidence type="ECO:0000256" key="5">
    <source>
        <dbReference type="ARBA" id="ARBA00023136"/>
    </source>
</evidence>
<comment type="subcellular location">
    <subcellularLocation>
        <location evidence="1">Cell membrane</location>
        <topology evidence="1">Multi-pass membrane protein</topology>
    </subcellularLocation>
</comment>
<dbReference type="PRINTS" id="PR01035">
    <property type="entry name" value="TCRTETA"/>
</dbReference>
<gene>
    <name evidence="8" type="ORF">I573_00909</name>
</gene>
<name>S0KP93_9ENTE</name>
<comment type="caution">
    <text evidence="8">The sequence shown here is derived from an EMBL/GenBank/DDBJ whole genome shotgun (WGS) entry which is preliminary data.</text>
</comment>
<feature type="transmembrane region" description="Helical" evidence="6">
    <location>
        <begin position="36"/>
        <end position="59"/>
    </location>
</feature>
<keyword evidence="3 6" id="KW-0812">Transmembrane</keyword>
<feature type="transmembrane region" description="Helical" evidence="6">
    <location>
        <begin position="277"/>
        <end position="293"/>
    </location>
</feature>
<keyword evidence="9" id="KW-1185">Reference proteome</keyword>
<dbReference type="InterPro" id="IPR011701">
    <property type="entry name" value="MFS"/>
</dbReference>
<dbReference type="InterPro" id="IPR036259">
    <property type="entry name" value="MFS_trans_sf"/>
</dbReference>
<feature type="transmembrane region" description="Helical" evidence="6">
    <location>
        <begin position="363"/>
        <end position="382"/>
    </location>
</feature>
<evidence type="ECO:0000259" key="7">
    <source>
        <dbReference type="PROSITE" id="PS50850"/>
    </source>
</evidence>
<accession>S0KP93</accession>
<evidence type="ECO:0000256" key="3">
    <source>
        <dbReference type="ARBA" id="ARBA00022692"/>
    </source>
</evidence>
<feature type="domain" description="Major facilitator superfamily (MFS) profile" evidence="7">
    <location>
        <begin position="5"/>
        <end position="387"/>
    </location>
</feature>
<dbReference type="EMBL" id="ASWO01000003">
    <property type="protein sequence ID" value="EOT86156.1"/>
    <property type="molecule type" value="Genomic_DNA"/>
</dbReference>
<dbReference type="InterPro" id="IPR001958">
    <property type="entry name" value="Tet-R_TetA/multi-R_MdtG-like"/>
</dbReference>
<dbReference type="AlphaFoldDB" id="S0KP93"/>
<dbReference type="PANTHER" id="PTHR23504">
    <property type="entry name" value="MAJOR FACILITATOR SUPERFAMILY DOMAIN-CONTAINING PROTEIN 10"/>
    <property type="match status" value="1"/>
</dbReference>
<feature type="transmembrane region" description="Helical" evidence="6">
    <location>
        <begin position="71"/>
        <end position="89"/>
    </location>
</feature>
<dbReference type="Proteomes" id="UP000015961">
    <property type="component" value="Unassembled WGS sequence"/>
</dbReference>
<keyword evidence="4 6" id="KW-1133">Transmembrane helix</keyword>
<keyword evidence="2" id="KW-0813">Transport</keyword>